<dbReference type="Proteomes" id="UP000563094">
    <property type="component" value="Unassembled WGS sequence"/>
</dbReference>
<dbReference type="EMBL" id="JACJIQ010000017">
    <property type="protein sequence ID" value="MBA9078942.1"/>
    <property type="molecule type" value="Genomic_DNA"/>
</dbReference>
<dbReference type="RefSeq" id="WP_182514000.1">
    <property type="nucleotide sequence ID" value="NZ_JACJIQ010000017.1"/>
</dbReference>
<evidence type="ECO:0000313" key="2">
    <source>
        <dbReference type="Proteomes" id="UP000563094"/>
    </source>
</evidence>
<keyword evidence="2" id="KW-1185">Reference proteome</keyword>
<comment type="caution">
    <text evidence="1">The sequence shown here is derived from an EMBL/GenBank/DDBJ whole genome shotgun (WGS) entry which is preliminary data.</text>
</comment>
<organism evidence="1 2">
    <name type="scientific">Rufibacter quisquiliarum</name>
    <dbReference type="NCBI Taxonomy" id="1549639"/>
    <lineage>
        <taxon>Bacteria</taxon>
        <taxon>Pseudomonadati</taxon>
        <taxon>Bacteroidota</taxon>
        <taxon>Cytophagia</taxon>
        <taxon>Cytophagales</taxon>
        <taxon>Hymenobacteraceae</taxon>
        <taxon>Rufibacter</taxon>
    </lineage>
</organism>
<accession>A0A839GJA6</accession>
<gene>
    <name evidence="1" type="ORF">FHS90_003676</name>
</gene>
<evidence type="ECO:0000313" key="1">
    <source>
        <dbReference type="EMBL" id="MBA9078942.1"/>
    </source>
</evidence>
<dbReference type="AlphaFoldDB" id="A0A839GJA6"/>
<reference evidence="1 2" key="1">
    <citation type="submission" date="2020-08" db="EMBL/GenBank/DDBJ databases">
        <title>Genomic Encyclopedia of Type Strains, Phase IV (KMG-IV): sequencing the most valuable type-strain genomes for metagenomic binning, comparative biology and taxonomic classification.</title>
        <authorList>
            <person name="Goeker M."/>
        </authorList>
    </citation>
    <scope>NUCLEOTIDE SEQUENCE [LARGE SCALE GENOMIC DNA]</scope>
    <source>
        <strain evidence="1 2">DSM 29854</strain>
    </source>
</reference>
<name>A0A839GJA6_9BACT</name>
<sequence>MINGKEYSFQDIQVWFAGRQIGCLQEITYKEKTDRKFIRGNARKASAYADGETEYTGAVGFIQSEMQALIDSVPAGRSVTTLPPFDIVVMYIPDVDNPIIKKHLIKAVLLEEFEFSSKAGDLNQVITLSYQAADIDFKAK</sequence>
<protein>
    <submittedName>
        <fullName evidence="1">Uncharacterized protein</fullName>
    </submittedName>
</protein>
<proteinExistence type="predicted"/>